<dbReference type="InterPro" id="IPR050266">
    <property type="entry name" value="AB_hydrolase_sf"/>
</dbReference>
<dbReference type="PANTHER" id="PTHR43798">
    <property type="entry name" value="MONOACYLGLYCEROL LIPASE"/>
    <property type="match status" value="1"/>
</dbReference>
<keyword evidence="5" id="KW-1185">Reference proteome</keyword>
<evidence type="ECO:0000313" key="5">
    <source>
        <dbReference type="Proteomes" id="UP000070412"/>
    </source>
</evidence>
<reference evidence="5" key="1">
    <citation type="journal article" date="2020" name="PLoS Negl. Trop. Dis.">
        <title>High-quality nuclear genome for Sarcoptes scabiei-A critical resource for a neglected parasite.</title>
        <authorList>
            <person name="Korhonen P.K."/>
            <person name="Gasser R.B."/>
            <person name="Ma G."/>
            <person name="Wang T."/>
            <person name="Stroehlein A.J."/>
            <person name="Young N.D."/>
            <person name="Ang C.S."/>
            <person name="Fernando D.D."/>
            <person name="Lu H.C."/>
            <person name="Taylor S."/>
            <person name="Reynolds S.L."/>
            <person name="Mofiz E."/>
            <person name="Najaraj S.H."/>
            <person name="Gowda H."/>
            <person name="Madugundu A."/>
            <person name="Renuse S."/>
            <person name="Holt D."/>
            <person name="Pandey A."/>
            <person name="Papenfuss A.T."/>
            <person name="Fischer K."/>
        </authorList>
    </citation>
    <scope>NUCLEOTIDE SEQUENCE [LARGE SCALE GENOMIC DNA]</scope>
</reference>
<evidence type="ECO:0000313" key="3">
    <source>
        <dbReference type="EMBL" id="KAF7492048.1"/>
    </source>
</evidence>
<dbReference type="EnsemblMetazoa" id="SSS_227s_mrna">
    <property type="protein sequence ID" value="KAF7492048.1"/>
    <property type="gene ID" value="SSS_227"/>
</dbReference>
<protein>
    <submittedName>
        <fullName evidence="3">Mesoderm-specific transcript -like protein</fullName>
    </submittedName>
</protein>
<dbReference type="GO" id="GO:0046464">
    <property type="term" value="P:acylglycerol catabolic process"/>
    <property type="evidence" value="ECO:0007669"/>
    <property type="project" value="TreeGrafter"/>
</dbReference>
<feature type="coiled-coil region" evidence="1">
    <location>
        <begin position="10"/>
        <end position="44"/>
    </location>
</feature>
<evidence type="ECO:0000256" key="1">
    <source>
        <dbReference type="SAM" id="Coils"/>
    </source>
</evidence>
<dbReference type="SUPFAM" id="SSF53474">
    <property type="entry name" value="alpha/beta-Hydrolases"/>
    <property type="match status" value="1"/>
</dbReference>
<dbReference type="Pfam" id="PF00561">
    <property type="entry name" value="Abhydrolase_1"/>
    <property type="match status" value="1"/>
</dbReference>
<dbReference type="Gene3D" id="3.40.50.1820">
    <property type="entry name" value="alpha/beta hydrolase"/>
    <property type="match status" value="1"/>
</dbReference>
<dbReference type="PRINTS" id="PR00412">
    <property type="entry name" value="EPOXHYDRLASE"/>
</dbReference>
<name>A0A834R8U0_SARSC</name>
<dbReference type="GO" id="GO:0047372">
    <property type="term" value="F:monoacylglycerol lipase activity"/>
    <property type="evidence" value="ECO:0007669"/>
    <property type="project" value="TreeGrafter"/>
</dbReference>
<dbReference type="Proteomes" id="UP000070412">
    <property type="component" value="Unassembled WGS sequence"/>
</dbReference>
<evidence type="ECO:0000259" key="2">
    <source>
        <dbReference type="Pfam" id="PF00561"/>
    </source>
</evidence>
<organism evidence="3">
    <name type="scientific">Sarcoptes scabiei</name>
    <name type="common">Itch mite</name>
    <name type="synonym">Acarus scabiei</name>
    <dbReference type="NCBI Taxonomy" id="52283"/>
    <lineage>
        <taxon>Eukaryota</taxon>
        <taxon>Metazoa</taxon>
        <taxon>Ecdysozoa</taxon>
        <taxon>Arthropoda</taxon>
        <taxon>Chelicerata</taxon>
        <taxon>Arachnida</taxon>
        <taxon>Acari</taxon>
        <taxon>Acariformes</taxon>
        <taxon>Sarcoptiformes</taxon>
        <taxon>Astigmata</taxon>
        <taxon>Psoroptidia</taxon>
        <taxon>Sarcoptoidea</taxon>
        <taxon>Sarcoptidae</taxon>
        <taxon>Sarcoptinae</taxon>
        <taxon>Sarcoptes</taxon>
    </lineage>
</organism>
<dbReference type="OrthoDB" id="408373at2759"/>
<reference evidence="4" key="3">
    <citation type="submission" date="2022-06" db="UniProtKB">
        <authorList>
            <consortium name="EnsemblMetazoa"/>
        </authorList>
    </citation>
    <scope>IDENTIFICATION</scope>
</reference>
<accession>A0A834R8U0</accession>
<dbReference type="PANTHER" id="PTHR43798:SF33">
    <property type="entry name" value="HYDROLASE, PUTATIVE (AFU_ORTHOLOGUE AFUA_2G14860)-RELATED"/>
    <property type="match status" value="1"/>
</dbReference>
<dbReference type="AlphaFoldDB" id="A0A834R8U0"/>
<gene>
    <name evidence="3" type="primary">SSS_227g</name>
    <name evidence="3" type="ORF">SSS_227</name>
</gene>
<evidence type="ECO:0000313" key="4">
    <source>
        <dbReference type="EnsemblMetazoa" id="KAF7492048.1"/>
    </source>
</evidence>
<dbReference type="InterPro" id="IPR000639">
    <property type="entry name" value="Epox_hydrolase-like"/>
</dbReference>
<dbReference type="GO" id="GO:0016020">
    <property type="term" value="C:membrane"/>
    <property type="evidence" value="ECO:0007669"/>
    <property type="project" value="TreeGrafter"/>
</dbReference>
<dbReference type="EMBL" id="WVUK01000057">
    <property type="protein sequence ID" value="KAF7492048.1"/>
    <property type="molecule type" value="Genomic_DNA"/>
</dbReference>
<keyword evidence="1" id="KW-0175">Coiled coil</keyword>
<dbReference type="InterPro" id="IPR000073">
    <property type="entry name" value="AB_hydrolase_1"/>
</dbReference>
<reference evidence="3" key="2">
    <citation type="submission" date="2020-01" db="EMBL/GenBank/DDBJ databases">
        <authorList>
            <person name="Korhonen P.K.K."/>
            <person name="Guangxu M.G."/>
            <person name="Wang T.W."/>
            <person name="Stroehlein A.J.S."/>
            <person name="Young N.D."/>
            <person name="Ang C.-S.A."/>
            <person name="Fernando D.W.F."/>
            <person name="Lu H.L."/>
            <person name="Taylor S.T."/>
            <person name="Ehtesham M.E.M."/>
            <person name="Najaraj S.H.N."/>
            <person name="Harsha G.H.G."/>
            <person name="Madugundu A.M."/>
            <person name="Renuse S.R."/>
            <person name="Holt D.H."/>
            <person name="Pandey A.P."/>
            <person name="Papenfuss A.P."/>
            <person name="Gasser R.B.G."/>
            <person name="Fischer K.F."/>
        </authorList>
    </citation>
    <scope>NUCLEOTIDE SEQUENCE</scope>
    <source>
        <strain evidence="3">SSS_KF_BRIS2020</strain>
    </source>
</reference>
<feature type="domain" description="AB hydrolase-1" evidence="2">
    <location>
        <begin position="123"/>
        <end position="207"/>
    </location>
</feature>
<dbReference type="InterPro" id="IPR029058">
    <property type="entry name" value="AB_hydrolase_fold"/>
</dbReference>
<proteinExistence type="predicted"/>
<sequence length="425" mass="50083">MFPDRVEDYKNHLKHSKHHLQRESEELRELLQTKRKKLAEVEANSQRTIVSRIIEFLSPLYRNALTLSVLSVAIVYALFANYPEPPLSPILFQWRQMGKTFTYKNYQIYYLDQSNENITVNDLLLYLHGFPTSSYDIFKIFPQLRKKFRRIVAPDFLGSGFSDKPKYYNYNVNDQAQLVMKLMDTIEVYSNIHILAHDFGDTVAQELMRLNREKQLNFKISSVCMLNGGIFPNHYQPLLIQKSVRPRWPVKVRHLHLIAMIIRFDKPRFLISKLLKIPFFGMILSKLSNSLLFSISLRKTFGVNQPTSSEMYDFWKLIRLKNGYENFGRILNYLDERVANEHEWMLSISHSEQPLHFIYGPADPINPSPTFPEVYHQLINHPSLEILPNSIGHYPQLEAPQLVIDSYLNFLFREKLLQNVIESNW</sequence>